<comment type="subunit">
    <text evidence="10">Homodimer. Heterotetramer of two MnmE and two MnmG subunits.</text>
</comment>
<evidence type="ECO:0000256" key="11">
    <source>
        <dbReference type="RuleBase" id="RU003313"/>
    </source>
</evidence>
<dbReference type="GO" id="GO:0005525">
    <property type="term" value="F:GTP binding"/>
    <property type="evidence" value="ECO:0007669"/>
    <property type="project" value="UniProtKB-UniRule"/>
</dbReference>
<dbReference type="RefSeq" id="WP_149546223.1">
    <property type="nucleotide sequence ID" value="NZ_VTPS01000024.1"/>
</dbReference>
<dbReference type="GO" id="GO:0005829">
    <property type="term" value="C:cytosol"/>
    <property type="evidence" value="ECO:0007669"/>
    <property type="project" value="TreeGrafter"/>
</dbReference>
<sequence>MNVLDTIAAISTPPGEGGIGIVRLSGDMSIDIASRIFKSNTGKRLDKVKSHCMVYGHIVDPDTNLEIDEVLVSVMKAPHTYTREDIVEINCHGGFTPLKKILELCLRFGARPAGPGEFTKRAFINGRIDLAQAEAVMDIIRSNSDDALKTSVAQLEGKISREISDIRSNIVDLIAHIDAYVDFPEEDVEELSDLKPDIERSIDKIEKLITSASTGKILREGLKTVIIGKPNVGKSSLLNALLKEERAIVTEIPGTTRDIIEEYINIKGVPVKLIDTAGIRDTNDIVERIGVEKTKKFLEQADLVILMFDSSLNLTDEDMLIIELVKDKKVVALLNKSDLPSVLKIDEIERSLPGAKVIRTSLLDGMGLDELTDYVYGLFYNGDIRIDDPIITNTRHLACLKKAVDSLRSAVATFDDGKPVDLITVDLMAAVEALGEITGETAGEEIIDRIFQNFCVGK</sequence>
<dbReference type="InterPro" id="IPR027368">
    <property type="entry name" value="MnmE_dom2"/>
</dbReference>
<gene>
    <name evidence="10 13" type="primary">mnmE</name>
    <name evidence="10" type="synonym">trmE</name>
    <name evidence="13" type="ORF">FWJ32_12100</name>
</gene>
<dbReference type="InterPro" id="IPR006073">
    <property type="entry name" value="GTP-bd"/>
</dbReference>
<comment type="cofactor">
    <cofactor evidence="10">
        <name>K(+)</name>
        <dbReference type="ChEBI" id="CHEBI:29103"/>
    </cofactor>
    <text evidence="10">Binds 1 potassium ion per subunit.</text>
</comment>
<dbReference type="InterPro" id="IPR027266">
    <property type="entry name" value="TrmE/GcvT-like"/>
</dbReference>
<evidence type="ECO:0000256" key="3">
    <source>
        <dbReference type="ARBA" id="ARBA00022694"/>
    </source>
</evidence>
<dbReference type="GO" id="GO:0042802">
    <property type="term" value="F:identical protein binding"/>
    <property type="evidence" value="ECO:0007669"/>
    <property type="project" value="UniProtKB-ARBA"/>
</dbReference>
<dbReference type="Pfam" id="PF01926">
    <property type="entry name" value="MMR_HSR1"/>
    <property type="match status" value="1"/>
</dbReference>
<keyword evidence="3 10" id="KW-0819">tRNA processing</keyword>
<proteinExistence type="inferred from homology"/>
<dbReference type="NCBIfam" id="TIGR00231">
    <property type="entry name" value="small_GTP"/>
    <property type="match status" value="1"/>
</dbReference>
<feature type="binding site" evidence="10">
    <location>
        <begin position="275"/>
        <end position="278"/>
    </location>
    <ligand>
        <name>GTP</name>
        <dbReference type="ChEBI" id="CHEBI:37565"/>
    </ligand>
</feature>
<dbReference type="Gene3D" id="3.30.1360.120">
    <property type="entry name" value="Probable tRNA modification gtpase trme, domain 1"/>
    <property type="match status" value="1"/>
</dbReference>
<comment type="similarity">
    <text evidence="1 10 11">Belongs to the TRAFAC class TrmE-Era-EngA-EngB-Septin-like GTPase superfamily. TrmE GTPase family.</text>
</comment>
<evidence type="ECO:0000256" key="8">
    <source>
        <dbReference type="ARBA" id="ARBA00022958"/>
    </source>
</evidence>
<evidence type="ECO:0000256" key="1">
    <source>
        <dbReference type="ARBA" id="ARBA00011043"/>
    </source>
</evidence>
<dbReference type="InterPro" id="IPR018948">
    <property type="entry name" value="GTP-bd_TrmE_N"/>
</dbReference>
<evidence type="ECO:0000256" key="7">
    <source>
        <dbReference type="ARBA" id="ARBA00022842"/>
    </source>
</evidence>
<dbReference type="AlphaFoldDB" id="A0A5D8Q9H1"/>
<dbReference type="SUPFAM" id="SSF52540">
    <property type="entry name" value="P-loop containing nucleoside triphosphate hydrolases"/>
    <property type="match status" value="1"/>
</dbReference>
<dbReference type="GO" id="GO:0046872">
    <property type="term" value="F:metal ion binding"/>
    <property type="evidence" value="ECO:0007669"/>
    <property type="project" value="UniProtKB-KW"/>
</dbReference>
<comment type="function">
    <text evidence="10">Exhibits a very high intrinsic GTPase hydrolysis rate. Involved in the addition of a carboxymethylaminomethyl (cmnm) group at the wobble position (U34) of certain tRNAs, forming tRNA-cmnm(5)s(2)U34.</text>
</comment>
<dbReference type="EMBL" id="VTPS01000024">
    <property type="protein sequence ID" value="TZE80759.1"/>
    <property type="molecule type" value="Genomic_DNA"/>
</dbReference>
<feature type="domain" description="TrmE-type G" evidence="12">
    <location>
        <begin position="221"/>
        <end position="380"/>
    </location>
</feature>
<dbReference type="SUPFAM" id="SSF116878">
    <property type="entry name" value="TrmE connector domain"/>
    <property type="match status" value="1"/>
</dbReference>
<evidence type="ECO:0000256" key="6">
    <source>
        <dbReference type="ARBA" id="ARBA00022801"/>
    </source>
</evidence>
<dbReference type="HAMAP" id="MF_00379">
    <property type="entry name" value="GTPase_MnmE"/>
    <property type="match status" value="1"/>
</dbReference>
<dbReference type="Pfam" id="PF12631">
    <property type="entry name" value="MnmE_helical"/>
    <property type="match status" value="1"/>
</dbReference>
<protein>
    <recommendedName>
        <fullName evidence="10">tRNA modification GTPase MnmE</fullName>
        <ecNumber evidence="10">3.6.-.-</ecNumber>
    </recommendedName>
</protein>
<keyword evidence="7 10" id="KW-0460">Magnesium</keyword>
<dbReference type="NCBIfam" id="NF003661">
    <property type="entry name" value="PRK05291.1-3"/>
    <property type="match status" value="1"/>
</dbReference>
<evidence type="ECO:0000313" key="13">
    <source>
        <dbReference type="EMBL" id="TZE80759.1"/>
    </source>
</evidence>
<dbReference type="FunFam" id="3.30.1360.120:FF:000003">
    <property type="entry name" value="tRNA modification GTPase MnmE"/>
    <property type="match status" value="1"/>
</dbReference>
<feature type="binding site" evidence="10">
    <location>
        <begin position="231"/>
        <end position="236"/>
    </location>
    <ligand>
        <name>GTP</name>
        <dbReference type="ChEBI" id="CHEBI:37565"/>
    </ligand>
</feature>
<dbReference type="GO" id="GO:0003924">
    <property type="term" value="F:GTPase activity"/>
    <property type="evidence" value="ECO:0007669"/>
    <property type="project" value="UniProtKB-UniRule"/>
</dbReference>
<dbReference type="PANTHER" id="PTHR42714">
    <property type="entry name" value="TRNA MODIFICATION GTPASE GTPBP3"/>
    <property type="match status" value="1"/>
</dbReference>
<feature type="binding site" evidence="10">
    <location>
        <position position="458"/>
    </location>
    <ligand>
        <name>(6S)-5-formyl-5,6,7,8-tetrahydrofolate</name>
        <dbReference type="ChEBI" id="CHEBI:57457"/>
    </ligand>
</feature>
<evidence type="ECO:0000256" key="9">
    <source>
        <dbReference type="ARBA" id="ARBA00023134"/>
    </source>
</evidence>
<dbReference type="InterPro" id="IPR004520">
    <property type="entry name" value="GTPase_MnmE"/>
</dbReference>
<evidence type="ECO:0000256" key="2">
    <source>
        <dbReference type="ARBA" id="ARBA00022490"/>
    </source>
</evidence>
<keyword evidence="6 10" id="KW-0378">Hydrolase</keyword>
<dbReference type="Proteomes" id="UP000322976">
    <property type="component" value="Unassembled WGS sequence"/>
</dbReference>
<dbReference type="EC" id="3.6.-.-" evidence="10"/>
<comment type="subcellular location">
    <subcellularLocation>
        <location evidence="10">Cytoplasm</location>
    </subcellularLocation>
</comment>
<keyword evidence="4 10" id="KW-0479">Metal-binding</keyword>
<dbReference type="CDD" id="cd04164">
    <property type="entry name" value="trmE"/>
    <property type="match status" value="1"/>
</dbReference>
<evidence type="ECO:0000256" key="4">
    <source>
        <dbReference type="ARBA" id="ARBA00022723"/>
    </source>
</evidence>
<keyword evidence="9 10" id="KW-0342">GTP-binding</keyword>
<dbReference type="PROSITE" id="PS51709">
    <property type="entry name" value="G_TRME"/>
    <property type="match status" value="1"/>
</dbReference>
<dbReference type="PANTHER" id="PTHR42714:SF2">
    <property type="entry name" value="TRNA MODIFICATION GTPASE GTPBP3, MITOCHONDRIAL"/>
    <property type="match status" value="1"/>
</dbReference>
<evidence type="ECO:0000259" key="12">
    <source>
        <dbReference type="PROSITE" id="PS51709"/>
    </source>
</evidence>
<dbReference type="FunFam" id="3.40.50.300:FF:000494">
    <property type="entry name" value="tRNA modification GTPase MnmE"/>
    <property type="match status" value="1"/>
</dbReference>
<feature type="binding site" evidence="10">
    <location>
        <position position="256"/>
    </location>
    <ligand>
        <name>Mg(2+)</name>
        <dbReference type="ChEBI" id="CHEBI:18420"/>
    </ligand>
</feature>
<feature type="binding site" evidence="10">
    <location>
        <position position="88"/>
    </location>
    <ligand>
        <name>(6S)-5-formyl-5,6,7,8-tetrahydrofolate</name>
        <dbReference type="ChEBI" id="CHEBI:57457"/>
    </ligand>
</feature>
<reference evidence="13 14" key="1">
    <citation type="submission" date="2019-08" db="EMBL/GenBank/DDBJ databases">
        <title>Calorimonas adulescens gen. nov., sp. nov., an anaerobic thermophilic bacterium from Sakhalin hot spring.</title>
        <authorList>
            <person name="Khomyakova M.A."/>
            <person name="Merkel A.Y."/>
            <person name="Novikov A."/>
            <person name="Bonch-Osmolovskaya E.A."/>
            <person name="Slobodkin A.I."/>
        </authorList>
    </citation>
    <scope>NUCLEOTIDE SEQUENCE [LARGE SCALE GENOMIC DNA]</scope>
    <source>
        <strain evidence="13 14">A05MB</strain>
    </source>
</reference>
<evidence type="ECO:0000256" key="10">
    <source>
        <dbReference type="HAMAP-Rule" id="MF_00379"/>
    </source>
</evidence>
<dbReference type="GO" id="GO:0030488">
    <property type="term" value="P:tRNA methylation"/>
    <property type="evidence" value="ECO:0007669"/>
    <property type="project" value="TreeGrafter"/>
</dbReference>
<dbReference type="Pfam" id="PF10396">
    <property type="entry name" value="TrmE_N"/>
    <property type="match status" value="1"/>
</dbReference>
<keyword evidence="8 10" id="KW-0630">Potassium</keyword>
<dbReference type="InterPro" id="IPR005225">
    <property type="entry name" value="Small_GTP-bd"/>
</dbReference>
<keyword evidence="14" id="KW-1185">Reference proteome</keyword>
<accession>A0A5D8Q9H1</accession>
<comment type="caution">
    <text evidence="13">The sequence shown here is derived from an EMBL/GenBank/DDBJ whole genome shotgun (WGS) entry which is preliminary data.</text>
</comment>
<dbReference type="GO" id="GO:0002098">
    <property type="term" value="P:tRNA wobble uridine modification"/>
    <property type="evidence" value="ECO:0007669"/>
    <property type="project" value="TreeGrafter"/>
</dbReference>
<dbReference type="NCBIfam" id="TIGR00450">
    <property type="entry name" value="mnmE_trmE_thdF"/>
    <property type="match status" value="1"/>
</dbReference>
<feature type="binding site" evidence="10">
    <location>
        <position position="127"/>
    </location>
    <ligand>
        <name>(6S)-5-formyl-5,6,7,8-tetrahydrofolate</name>
        <dbReference type="ChEBI" id="CHEBI:57457"/>
    </ligand>
</feature>
<feature type="binding site" evidence="10">
    <location>
        <position position="255"/>
    </location>
    <ligand>
        <name>K(+)</name>
        <dbReference type="ChEBI" id="CHEBI:29103"/>
    </ligand>
</feature>
<feature type="binding site" evidence="10">
    <location>
        <begin position="250"/>
        <end position="256"/>
    </location>
    <ligand>
        <name>GTP</name>
        <dbReference type="ChEBI" id="CHEBI:37565"/>
    </ligand>
</feature>
<feature type="binding site" evidence="10">
    <location>
        <position position="250"/>
    </location>
    <ligand>
        <name>K(+)</name>
        <dbReference type="ChEBI" id="CHEBI:29103"/>
    </ligand>
</feature>
<name>A0A5D8Q9H1_9THEO</name>
<dbReference type="Gene3D" id="3.40.50.300">
    <property type="entry name" value="P-loop containing nucleotide triphosphate hydrolases"/>
    <property type="match status" value="1"/>
</dbReference>
<feature type="binding site" evidence="10">
    <location>
        <position position="235"/>
    </location>
    <ligand>
        <name>Mg(2+)</name>
        <dbReference type="ChEBI" id="CHEBI:18420"/>
    </ligand>
</feature>
<keyword evidence="5 10" id="KW-0547">Nucleotide-binding</keyword>
<feature type="binding site" evidence="10">
    <location>
        <position position="252"/>
    </location>
    <ligand>
        <name>K(+)</name>
        <dbReference type="ChEBI" id="CHEBI:29103"/>
    </ligand>
</feature>
<feature type="binding site" evidence="10">
    <location>
        <position position="23"/>
    </location>
    <ligand>
        <name>(6S)-5-formyl-5,6,7,8-tetrahydrofolate</name>
        <dbReference type="ChEBI" id="CHEBI:57457"/>
    </ligand>
</feature>
<comment type="caution">
    <text evidence="10">Lacks conserved residue(s) required for the propagation of feature annotation.</text>
</comment>
<evidence type="ECO:0000256" key="5">
    <source>
        <dbReference type="ARBA" id="ARBA00022741"/>
    </source>
</evidence>
<dbReference type="InterPro" id="IPR025867">
    <property type="entry name" value="MnmE_helical"/>
</dbReference>
<dbReference type="InterPro" id="IPR027417">
    <property type="entry name" value="P-loop_NTPase"/>
</dbReference>
<dbReference type="InterPro" id="IPR031168">
    <property type="entry name" value="G_TrmE"/>
</dbReference>
<feature type="binding site" evidence="10">
    <location>
        <position position="231"/>
    </location>
    <ligand>
        <name>K(+)</name>
        <dbReference type="ChEBI" id="CHEBI:29103"/>
    </ligand>
</feature>
<dbReference type="Gene3D" id="1.20.120.430">
    <property type="entry name" value="tRNA modification GTPase MnmE domain 2"/>
    <property type="match status" value="1"/>
</dbReference>
<organism evidence="13 14">
    <name type="scientific">Calorimonas adulescens</name>
    <dbReference type="NCBI Taxonomy" id="2606906"/>
    <lineage>
        <taxon>Bacteria</taxon>
        <taxon>Bacillati</taxon>
        <taxon>Bacillota</taxon>
        <taxon>Clostridia</taxon>
        <taxon>Thermoanaerobacterales</taxon>
        <taxon>Thermoanaerobacteraceae</taxon>
        <taxon>Calorimonas</taxon>
    </lineage>
</organism>
<evidence type="ECO:0000313" key="14">
    <source>
        <dbReference type="Proteomes" id="UP000322976"/>
    </source>
</evidence>
<dbReference type="CDD" id="cd14858">
    <property type="entry name" value="TrmE_N"/>
    <property type="match status" value="1"/>
</dbReference>
<keyword evidence="2 10" id="KW-0963">Cytoplasm</keyword>
<dbReference type="PRINTS" id="PR00449">
    <property type="entry name" value="RASTRNSFRMNG"/>
</dbReference>